<dbReference type="Proteomes" id="UP001159428">
    <property type="component" value="Unassembled WGS sequence"/>
</dbReference>
<accession>A0AAU9VZ45</accession>
<dbReference type="AlphaFoldDB" id="A0AAU9VZ45"/>
<sequence>MEDDASFQGFYLEESTNSARNKEAFASVAEAINNDYGGAEQCPWSPAQLKGTLFLTYLRSLKDGEKRKKKPGKVKHKIICRRQGRLLEVILTERMDWDDAKKDRCQEYLTIDYTSSDESELSEDE</sequence>
<proteinExistence type="predicted"/>
<evidence type="ECO:0000313" key="2">
    <source>
        <dbReference type="Proteomes" id="UP001159428"/>
    </source>
</evidence>
<keyword evidence="2" id="KW-1185">Reference proteome</keyword>
<gene>
    <name evidence="1" type="ORF">PMEA_00025467</name>
</gene>
<evidence type="ECO:0000313" key="1">
    <source>
        <dbReference type="EMBL" id="CAH3039868.1"/>
    </source>
</evidence>
<feature type="non-terminal residue" evidence="1">
    <location>
        <position position="125"/>
    </location>
</feature>
<comment type="caution">
    <text evidence="1">The sequence shown here is derived from an EMBL/GenBank/DDBJ whole genome shotgun (WGS) entry which is preliminary data.</text>
</comment>
<protein>
    <submittedName>
        <fullName evidence="1">Uncharacterized protein</fullName>
    </submittedName>
</protein>
<dbReference type="EMBL" id="CALNXJ010000005">
    <property type="protein sequence ID" value="CAH3039868.1"/>
    <property type="molecule type" value="Genomic_DNA"/>
</dbReference>
<name>A0AAU9VZ45_9CNID</name>
<reference evidence="1 2" key="1">
    <citation type="submission" date="2022-05" db="EMBL/GenBank/DDBJ databases">
        <authorList>
            <consortium name="Genoscope - CEA"/>
            <person name="William W."/>
        </authorList>
    </citation>
    <scope>NUCLEOTIDE SEQUENCE [LARGE SCALE GENOMIC DNA]</scope>
</reference>
<organism evidence="1 2">
    <name type="scientific">Pocillopora meandrina</name>
    <dbReference type="NCBI Taxonomy" id="46732"/>
    <lineage>
        <taxon>Eukaryota</taxon>
        <taxon>Metazoa</taxon>
        <taxon>Cnidaria</taxon>
        <taxon>Anthozoa</taxon>
        <taxon>Hexacorallia</taxon>
        <taxon>Scleractinia</taxon>
        <taxon>Astrocoeniina</taxon>
        <taxon>Pocilloporidae</taxon>
        <taxon>Pocillopora</taxon>
    </lineage>
</organism>